<evidence type="ECO:0000313" key="11">
    <source>
        <dbReference type="Proteomes" id="UP000007030"/>
    </source>
</evidence>
<accession>F2NLT6</accession>
<dbReference type="InterPro" id="IPR045584">
    <property type="entry name" value="Pilin-like"/>
</dbReference>
<evidence type="ECO:0000256" key="6">
    <source>
        <dbReference type="ARBA" id="ARBA00022989"/>
    </source>
</evidence>
<keyword evidence="6 9" id="KW-1133">Transmembrane helix</keyword>
<name>F2NLT6_MARHT</name>
<reference evidence="10 11" key="1">
    <citation type="journal article" date="2012" name="Stand. Genomic Sci.">
        <title>Complete genome sequence of the aerobic, heterotroph Marinithermus hydrothermalis type strain (T1(T)) from a deep-sea hydrothermal vent chimney.</title>
        <authorList>
            <person name="Copeland A."/>
            <person name="Gu W."/>
            <person name="Yasawong M."/>
            <person name="Lapidus A."/>
            <person name="Lucas S."/>
            <person name="Deshpande S."/>
            <person name="Pagani I."/>
            <person name="Tapia R."/>
            <person name="Cheng J.F."/>
            <person name="Goodwin L.A."/>
            <person name="Pitluck S."/>
            <person name="Liolios K."/>
            <person name="Ivanova N."/>
            <person name="Mavromatis K."/>
            <person name="Mikhailova N."/>
            <person name="Pati A."/>
            <person name="Chen A."/>
            <person name="Palaniappan K."/>
            <person name="Land M."/>
            <person name="Pan C."/>
            <person name="Brambilla E.M."/>
            <person name="Rohde M."/>
            <person name="Tindall B.J."/>
            <person name="Sikorski J."/>
            <person name="Goker M."/>
            <person name="Detter J.C."/>
            <person name="Bristow J."/>
            <person name="Eisen J.A."/>
            <person name="Markowitz V."/>
            <person name="Hugenholtz P."/>
            <person name="Kyrpides N.C."/>
            <person name="Klenk H.P."/>
            <person name="Woyke T."/>
        </authorList>
    </citation>
    <scope>NUCLEOTIDE SEQUENCE [LARGE SCALE GENOMIC DNA]</scope>
    <source>
        <strain evidence="11">DSM 14884 / JCM 11576 / T1</strain>
    </source>
</reference>
<dbReference type="HOGENOM" id="CLU_091705_7_3_0"/>
<feature type="transmembrane region" description="Helical" evidence="9">
    <location>
        <begin position="12"/>
        <end position="31"/>
    </location>
</feature>
<dbReference type="InterPro" id="IPR000983">
    <property type="entry name" value="Bac_GSPG_pilin"/>
</dbReference>
<evidence type="ECO:0000313" key="10">
    <source>
        <dbReference type="EMBL" id="AEB10916.1"/>
    </source>
</evidence>
<evidence type="ECO:0000256" key="4">
    <source>
        <dbReference type="ARBA" id="ARBA00022692"/>
    </source>
</evidence>
<protein>
    <recommendedName>
        <fullName evidence="12">Prepilin-type N-terminal cleavage/methylation domain-containing protein</fullName>
    </recommendedName>
</protein>
<dbReference type="SUPFAM" id="SSF54523">
    <property type="entry name" value="Pili subunits"/>
    <property type="match status" value="1"/>
</dbReference>
<evidence type="ECO:0000256" key="2">
    <source>
        <dbReference type="ARBA" id="ARBA00004418"/>
    </source>
</evidence>
<evidence type="ECO:0000256" key="9">
    <source>
        <dbReference type="SAM" id="Phobius"/>
    </source>
</evidence>
<dbReference type="eggNOG" id="COG2165">
    <property type="taxonomic scope" value="Bacteria"/>
</dbReference>
<dbReference type="OrthoDB" id="34420at2"/>
<evidence type="ECO:0000256" key="5">
    <source>
        <dbReference type="ARBA" id="ARBA00022764"/>
    </source>
</evidence>
<evidence type="ECO:0000256" key="7">
    <source>
        <dbReference type="ARBA" id="ARBA00023136"/>
    </source>
</evidence>
<dbReference type="GO" id="GO:0015628">
    <property type="term" value="P:protein secretion by the type II secretion system"/>
    <property type="evidence" value="ECO:0007669"/>
    <property type="project" value="InterPro"/>
</dbReference>
<organism evidence="10 11">
    <name type="scientific">Marinithermus hydrothermalis (strain DSM 14884 / JCM 11576 / T1)</name>
    <dbReference type="NCBI Taxonomy" id="869210"/>
    <lineage>
        <taxon>Bacteria</taxon>
        <taxon>Thermotogati</taxon>
        <taxon>Deinococcota</taxon>
        <taxon>Deinococci</taxon>
        <taxon>Thermales</taxon>
        <taxon>Thermaceae</taxon>
        <taxon>Marinithermus</taxon>
    </lineage>
</organism>
<evidence type="ECO:0000256" key="3">
    <source>
        <dbReference type="ARBA" id="ARBA00022481"/>
    </source>
</evidence>
<dbReference type="PROSITE" id="PS00409">
    <property type="entry name" value="PROKAR_NTER_METHYL"/>
    <property type="match status" value="1"/>
</dbReference>
<keyword evidence="8" id="KW-0998">Cell outer membrane</keyword>
<dbReference type="PANTHER" id="PTHR30093:SF44">
    <property type="entry name" value="TYPE II SECRETION SYSTEM CORE PROTEIN G"/>
    <property type="match status" value="1"/>
</dbReference>
<proteinExistence type="predicted"/>
<dbReference type="GO" id="GO:0015627">
    <property type="term" value="C:type II protein secretion system complex"/>
    <property type="evidence" value="ECO:0007669"/>
    <property type="project" value="InterPro"/>
</dbReference>
<evidence type="ECO:0008006" key="12">
    <source>
        <dbReference type="Google" id="ProtNLM"/>
    </source>
</evidence>
<dbReference type="Gene3D" id="3.30.700.10">
    <property type="entry name" value="Glycoprotein, Type 4 Pilin"/>
    <property type="match status" value="1"/>
</dbReference>
<dbReference type="KEGG" id="mhd:Marky_0153"/>
<keyword evidence="3" id="KW-0488">Methylation</keyword>
<keyword evidence="4 9" id="KW-0812">Transmembrane</keyword>
<dbReference type="EMBL" id="CP002630">
    <property type="protein sequence ID" value="AEB10916.1"/>
    <property type="molecule type" value="Genomic_DNA"/>
</dbReference>
<dbReference type="PANTHER" id="PTHR30093">
    <property type="entry name" value="GENERAL SECRETION PATHWAY PROTEIN G"/>
    <property type="match status" value="1"/>
</dbReference>
<dbReference type="Pfam" id="PF07963">
    <property type="entry name" value="N_methyl"/>
    <property type="match status" value="1"/>
</dbReference>
<dbReference type="PRINTS" id="PR00813">
    <property type="entry name" value="BCTERIALGSPG"/>
</dbReference>
<sequence>MKKTTGFTLVELAIVIVIIGVLAAVAVPRFLSTTGSAIDAQVEATASAIKSAYAIYLAENKGEKPTCNELLSSVGELTVKGDKATGTKDANLKVDCDGNPASDVYVFNPNAKTYTKKSSAYHVKFQ</sequence>
<dbReference type="AlphaFoldDB" id="F2NLT6"/>
<dbReference type="Proteomes" id="UP000007030">
    <property type="component" value="Chromosome"/>
</dbReference>
<evidence type="ECO:0000256" key="1">
    <source>
        <dbReference type="ARBA" id="ARBA00004203"/>
    </source>
</evidence>
<dbReference type="NCBIfam" id="TIGR02532">
    <property type="entry name" value="IV_pilin_GFxxxE"/>
    <property type="match status" value="1"/>
</dbReference>
<dbReference type="RefSeq" id="WP_013702971.1">
    <property type="nucleotide sequence ID" value="NC_015387.1"/>
</dbReference>
<comment type="subcellular location">
    <subcellularLocation>
        <location evidence="1">Cell outer membrane</location>
        <topology evidence="1">Single-pass membrane protein</topology>
    </subcellularLocation>
    <subcellularLocation>
        <location evidence="2">Periplasm</location>
    </subcellularLocation>
</comment>
<keyword evidence="5" id="KW-0574">Periplasm</keyword>
<dbReference type="STRING" id="869210.Marky_0153"/>
<dbReference type="InterPro" id="IPR012902">
    <property type="entry name" value="N_methyl_site"/>
</dbReference>
<gene>
    <name evidence="10" type="ordered locus">Marky_0153</name>
</gene>
<evidence type="ECO:0000256" key="8">
    <source>
        <dbReference type="ARBA" id="ARBA00023237"/>
    </source>
</evidence>
<keyword evidence="7 9" id="KW-0472">Membrane</keyword>
<keyword evidence="11" id="KW-1185">Reference proteome</keyword>
<dbReference type="GO" id="GO:0009279">
    <property type="term" value="C:cell outer membrane"/>
    <property type="evidence" value="ECO:0007669"/>
    <property type="project" value="UniProtKB-SubCell"/>
</dbReference>
<dbReference type="GO" id="GO:0042597">
    <property type="term" value="C:periplasmic space"/>
    <property type="evidence" value="ECO:0007669"/>
    <property type="project" value="UniProtKB-SubCell"/>
</dbReference>